<dbReference type="InterPro" id="IPR052169">
    <property type="entry name" value="CW_Biosynth-Accessory"/>
</dbReference>
<evidence type="ECO:0000256" key="1">
    <source>
        <dbReference type="ARBA" id="ARBA00005662"/>
    </source>
</evidence>
<name>A0A853FA38_9BURK</name>
<proteinExistence type="inferred from homology"/>
<dbReference type="SMART" id="SM00854">
    <property type="entry name" value="PGA_cap"/>
    <property type="match status" value="1"/>
</dbReference>
<evidence type="ECO:0000313" key="3">
    <source>
        <dbReference type="EMBL" id="NYT36482.1"/>
    </source>
</evidence>
<dbReference type="OrthoDB" id="5405713at2"/>
<protein>
    <submittedName>
        <fullName evidence="3">CapA family protein</fullName>
    </submittedName>
</protein>
<dbReference type="Proteomes" id="UP000580517">
    <property type="component" value="Unassembled WGS sequence"/>
</dbReference>
<reference evidence="3 4" key="1">
    <citation type="submission" date="2020-07" db="EMBL/GenBank/DDBJ databases">
        <title>Taxonomic revisions and descriptions of new bacterial species based on genomic comparisons in the high-G+C-content subgroup of the family Alcaligenaceae.</title>
        <authorList>
            <person name="Szabo A."/>
            <person name="Felfoldi T."/>
        </authorList>
    </citation>
    <scope>NUCLEOTIDE SEQUENCE [LARGE SCALE GENOMIC DNA]</scope>
    <source>
        <strain evidence="3 4">DSM 25264</strain>
    </source>
</reference>
<dbReference type="InterPro" id="IPR029052">
    <property type="entry name" value="Metallo-depent_PP-like"/>
</dbReference>
<evidence type="ECO:0000313" key="4">
    <source>
        <dbReference type="Proteomes" id="UP000580517"/>
    </source>
</evidence>
<gene>
    <name evidence="3" type="ORF">H0A68_06320</name>
</gene>
<dbReference type="InterPro" id="IPR019079">
    <property type="entry name" value="Capsule_synth_CapA"/>
</dbReference>
<feature type="domain" description="Capsule synthesis protein CapA" evidence="2">
    <location>
        <begin position="16"/>
        <end position="327"/>
    </location>
</feature>
<organism evidence="3 4">
    <name type="scientific">Allopusillimonas soli</name>
    <dbReference type="NCBI Taxonomy" id="659016"/>
    <lineage>
        <taxon>Bacteria</taxon>
        <taxon>Pseudomonadati</taxon>
        <taxon>Pseudomonadota</taxon>
        <taxon>Betaproteobacteria</taxon>
        <taxon>Burkholderiales</taxon>
        <taxon>Alcaligenaceae</taxon>
        <taxon>Allopusillimonas</taxon>
    </lineage>
</organism>
<evidence type="ECO:0000259" key="2">
    <source>
        <dbReference type="SMART" id="SM00854"/>
    </source>
</evidence>
<dbReference type="AlphaFoldDB" id="A0A853FA38"/>
<comment type="caution">
    <text evidence="3">The sequence shown here is derived from an EMBL/GenBank/DDBJ whole genome shotgun (WGS) entry which is preliminary data.</text>
</comment>
<dbReference type="RefSeq" id="WP_129968456.1">
    <property type="nucleotide sequence ID" value="NZ_JACCEW010000002.1"/>
</dbReference>
<sequence length="442" mass="48409">MPKFRHRSLSDSACVSLSAVGDLYIGKALRSEESPAFHAAIERFRDADIRFANLEFQLISSDMPAAALAGGAWAAGPESLGEELAWLGTTVVSTANNHAGDYGAAGIRNTQACLRHLGISYCGTGSDLGQARMPAYANSAGGRVAFISVSSSYMQHARAGAPGVDVQGRPGVSPLRFGTQYHVDAQAYRELARILDKLPVNRTHRERPLQRNDNKTDRPSLDFFGMEFVEDTQFGVESWPAHKDVTDIQACIAQARQDADWVVVSLHTHEYDSAPDHPSGFARRFAQACIDAGADAVLGHGHHGLRGVEVYEGKPIFHGMGPFVFQPYLFPRQPADFFEAYDLQHASLAEVYAARREAAGFFKHREYWEAMLVHLQLHPGAPPCFRIHPISLWPDAAHEPDGLPHLAEGNRGREILAKIQDLSQRLGTALHLNDETLTLSTA</sequence>
<dbReference type="PANTHER" id="PTHR33393">
    <property type="entry name" value="POLYGLUTAMINE SYNTHESIS ACCESSORY PROTEIN RV0574C-RELATED"/>
    <property type="match status" value="1"/>
</dbReference>
<dbReference type="Pfam" id="PF09587">
    <property type="entry name" value="PGA_cap"/>
    <property type="match status" value="1"/>
</dbReference>
<comment type="similarity">
    <text evidence="1">Belongs to the CapA family.</text>
</comment>
<accession>A0A853FA38</accession>
<keyword evidence="4" id="KW-1185">Reference proteome</keyword>
<dbReference type="PANTHER" id="PTHR33393:SF11">
    <property type="entry name" value="POLYGLUTAMINE SYNTHESIS ACCESSORY PROTEIN RV0574C-RELATED"/>
    <property type="match status" value="1"/>
</dbReference>
<dbReference type="EMBL" id="JACCEW010000002">
    <property type="protein sequence ID" value="NYT36482.1"/>
    <property type="molecule type" value="Genomic_DNA"/>
</dbReference>
<dbReference type="SUPFAM" id="SSF56300">
    <property type="entry name" value="Metallo-dependent phosphatases"/>
    <property type="match status" value="1"/>
</dbReference>